<dbReference type="Proteomes" id="UP000828251">
    <property type="component" value="Unassembled WGS sequence"/>
</dbReference>
<name>A0A9D3VVB6_9ROSI</name>
<dbReference type="AlphaFoldDB" id="A0A9D3VVB6"/>
<dbReference type="EMBL" id="JAIQCV010000005">
    <property type="protein sequence ID" value="KAH1097493.1"/>
    <property type="molecule type" value="Genomic_DNA"/>
</dbReference>
<evidence type="ECO:0000313" key="2">
    <source>
        <dbReference type="Proteomes" id="UP000828251"/>
    </source>
</evidence>
<protein>
    <submittedName>
        <fullName evidence="1">Uncharacterized protein</fullName>
    </submittedName>
</protein>
<keyword evidence="2" id="KW-1185">Reference proteome</keyword>
<reference evidence="1 2" key="1">
    <citation type="journal article" date="2021" name="Plant Biotechnol. J.">
        <title>Multi-omics assisted identification of the key and species-specific regulatory components of drought-tolerant mechanisms in Gossypium stocksii.</title>
        <authorList>
            <person name="Yu D."/>
            <person name="Ke L."/>
            <person name="Zhang D."/>
            <person name="Wu Y."/>
            <person name="Sun Y."/>
            <person name="Mei J."/>
            <person name="Sun J."/>
            <person name="Sun Y."/>
        </authorList>
    </citation>
    <scope>NUCLEOTIDE SEQUENCE [LARGE SCALE GENOMIC DNA]</scope>
    <source>
        <strain evidence="2">cv. E1</strain>
        <tissue evidence="1">Leaf</tissue>
    </source>
</reference>
<proteinExistence type="predicted"/>
<accession>A0A9D3VVB6</accession>
<evidence type="ECO:0000313" key="1">
    <source>
        <dbReference type="EMBL" id="KAH1097493.1"/>
    </source>
</evidence>
<gene>
    <name evidence="1" type="ORF">J1N35_014414</name>
</gene>
<organism evidence="1 2">
    <name type="scientific">Gossypium stocksii</name>
    <dbReference type="NCBI Taxonomy" id="47602"/>
    <lineage>
        <taxon>Eukaryota</taxon>
        <taxon>Viridiplantae</taxon>
        <taxon>Streptophyta</taxon>
        <taxon>Embryophyta</taxon>
        <taxon>Tracheophyta</taxon>
        <taxon>Spermatophyta</taxon>
        <taxon>Magnoliopsida</taxon>
        <taxon>eudicotyledons</taxon>
        <taxon>Gunneridae</taxon>
        <taxon>Pentapetalae</taxon>
        <taxon>rosids</taxon>
        <taxon>malvids</taxon>
        <taxon>Malvales</taxon>
        <taxon>Malvaceae</taxon>
        <taxon>Malvoideae</taxon>
        <taxon>Gossypium</taxon>
    </lineage>
</organism>
<sequence length="60" mass="7246">MQETSVAGKEMKVVEFSKIKETMEKEREFEETTEKDAREQEKMRNVFTNQHVFEDLITKF</sequence>
<comment type="caution">
    <text evidence="1">The sequence shown here is derived from an EMBL/GenBank/DDBJ whole genome shotgun (WGS) entry which is preliminary data.</text>
</comment>